<keyword evidence="4" id="KW-1185">Reference proteome</keyword>
<keyword evidence="1" id="KW-0812">Transmembrane</keyword>
<evidence type="ECO:0000256" key="1">
    <source>
        <dbReference type="SAM" id="Phobius"/>
    </source>
</evidence>
<dbReference type="EMBL" id="WNBM01000013">
    <property type="protein sequence ID" value="MTT76882.1"/>
    <property type="molecule type" value="Genomic_DNA"/>
</dbReference>
<dbReference type="Proteomes" id="UP000484547">
    <property type="component" value="Unassembled WGS sequence"/>
</dbReference>
<accession>A0A7X2XHR7</accession>
<name>A0A7X2XHR7_9FIRM</name>
<protein>
    <submittedName>
        <fullName evidence="2">Uncharacterized protein</fullName>
    </submittedName>
</protein>
<evidence type="ECO:0000313" key="4">
    <source>
        <dbReference type="Proteomes" id="UP000443070"/>
    </source>
</evidence>
<dbReference type="AlphaFoldDB" id="A0A7X2XHR7"/>
<evidence type="ECO:0000313" key="2">
    <source>
        <dbReference type="EMBL" id="MTT76882.1"/>
    </source>
</evidence>
<comment type="caution">
    <text evidence="2">The sequence shown here is derived from an EMBL/GenBank/DDBJ whole genome shotgun (WGS) entry which is preliminary data.</text>
</comment>
<sequence length="58" mass="6179">MKKFIETANQSAEMCVIGLYSAWEIAKTYSGVTIVTLATIAAIARIAYIEGVARGLGL</sequence>
<organism evidence="2 5">
    <name type="scientific">Phascolarctobacterium faecium</name>
    <dbReference type="NCBI Taxonomy" id="33025"/>
    <lineage>
        <taxon>Bacteria</taxon>
        <taxon>Bacillati</taxon>
        <taxon>Bacillota</taxon>
        <taxon>Negativicutes</taxon>
        <taxon>Acidaminococcales</taxon>
        <taxon>Acidaminococcaceae</taxon>
        <taxon>Phascolarctobacterium</taxon>
    </lineage>
</organism>
<evidence type="ECO:0000313" key="3">
    <source>
        <dbReference type="EMBL" id="MTU04985.1"/>
    </source>
</evidence>
<dbReference type="EMBL" id="WNBW01000015">
    <property type="protein sequence ID" value="MTU04985.1"/>
    <property type="molecule type" value="Genomic_DNA"/>
</dbReference>
<gene>
    <name evidence="2" type="ORF">GMD11_11535</name>
    <name evidence="3" type="ORF">GMD18_11390</name>
</gene>
<feature type="transmembrane region" description="Helical" evidence="1">
    <location>
        <begin position="29"/>
        <end position="48"/>
    </location>
</feature>
<dbReference type="Proteomes" id="UP000443070">
    <property type="component" value="Unassembled WGS sequence"/>
</dbReference>
<keyword evidence="1" id="KW-1133">Transmembrane helix</keyword>
<dbReference type="RefSeq" id="WP_153816656.1">
    <property type="nucleotide sequence ID" value="NZ_WNBG01000015.1"/>
</dbReference>
<keyword evidence="1" id="KW-0472">Membrane</keyword>
<evidence type="ECO:0000313" key="5">
    <source>
        <dbReference type="Proteomes" id="UP000484547"/>
    </source>
</evidence>
<reference evidence="4 5" key="1">
    <citation type="journal article" date="2019" name="Nat. Med.">
        <title>A library of human gut bacterial isolates paired with longitudinal multiomics data enables mechanistic microbiome research.</title>
        <authorList>
            <person name="Poyet M."/>
            <person name="Groussin M."/>
            <person name="Gibbons S.M."/>
            <person name="Avila-Pacheco J."/>
            <person name="Jiang X."/>
            <person name="Kearney S.M."/>
            <person name="Perrotta A.R."/>
            <person name="Berdy B."/>
            <person name="Zhao S."/>
            <person name="Lieberman T.D."/>
            <person name="Swanson P.K."/>
            <person name="Smith M."/>
            <person name="Roesemann S."/>
            <person name="Alexander J.E."/>
            <person name="Rich S.A."/>
            <person name="Livny J."/>
            <person name="Vlamakis H."/>
            <person name="Clish C."/>
            <person name="Bullock K."/>
            <person name="Deik A."/>
            <person name="Scott J."/>
            <person name="Pierce K.A."/>
            <person name="Xavier R.J."/>
            <person name="Alm E.J."/>
        </authorList>
    </citation>
    <scope>NUCLEOTIDE SEQUENCE [LARGE SCALE GENOMIC DNA]</scope>
    <source>
        <strain evidence="2 5">BIOML-A13</strain>
        <strain evidence="3 4">BIOML-A3</strain>
    </source>
</reference>
<proteinExistence type="predicted"/>